<name>A0A4Z2GH12_9TELE</name>
<evidence type="ECO:0000313" key="1">
    <source>
        <dbReference type="EMBL" id="TNN52776.1"/>
    </source>
</evidence>
<comment type="caution">
    <text evidence="1">The sequence shown here is derived from an EMBL/GenBank/DDBJ whole genome shotgun (WGS) entry which is preliminary data.</text>
</comment>
<keyword evidence="2" id="KW-1185">Reference proteome</keyword>
<proteinExistence type="predicted"/>
<dbReference type="Proteomes" id="UP000314294">
    <property type="component" value="Unassembled WGS sequence"/>
</dbReference>
<sequence>MLLTIFPVEADFSLVLLLALQGLVQLLDDALVGLRSVEEAAGAGLLHHFGPREAGQLTKPIGAVHDGIAVATLSIPQKEVAICKRETQVGGKPALGVLRVSDLLDVTRKTPDEDGVAASRRPFITGISYGTGRRLHCPGAPQHPLKEDLKENLKPLLGLTSHSSPML</sequence>
<dbReference type="EMBL" id="SRLO01000536">
    <property type="protein sequence ID" value="TNN52776.1"/>
    <property type="molecule type" value="Genomic_DNA"/>
</dbReference>
<evidence type="ECO:0000313" key="2">
    <source>
        <dbReference type="Proteomes" id="UP000314294"/>
    </source>
</evidence>
<organism evidence="1 2">
    <name type="scientific">Liparis tanakae</name>
    <name type="common">Tanaka's snailfish</name>
    <dbReference type="NCBI Taxonomy" id="230148"/>
    <lineage>
        <taxon>Eukaryota</taxon>
        <taxon>Metazoa</taxon>
        <taxon>Chordata</taxon>
        <taxon>Craniata</taxon>
        <taxon>Vertebrata</taxon>
        <taxon>Euteleostomi</taxon>
        <taxon>Actinopterygii</taxon>
        <taxon>Neopterygii</taxon>
        <taxon>Teleostei</taxon>
        <taxon>Neoteleostei</taxon>
        <taxon>Acanthomorphata</taxon>
        <taxon>Eupercaria</taxon>
        <taxon>Perciformes</taxon>
        <taxon>Cottioidei</taxon>
        <taxon>Cottales</taxon>
        <taxon>Liparidae</taxon>
        <taxon>Liparis</taxon>
    </lineage>
</organism>
<accession>A0A4Z2GH12</accession>
<gene>
    <name evidence="1" type="ORF">EYF80_037009</name>
</gene>
<protein>
    <submittedName>
        <fullName evidence="1">Uncharacterized protein</fullName>
    </submittedName>
</protein>
<reference evidence="1 2" key="1">
    <citation type="submission" date="2019-03" db="EMBL/GenBank/DDBJ databases">
        <title>First draft genome of Liparis tanakae, snailfish: a comprehensive survey of snailfish specific genes.</title>
        <authorList>
            <person name="Kim W."/>
            <person name="Song I."/>
            <person name="Jeong J.-H."/>
            <person name="Kim D."/>
            <person name="Kim S."/>
            <person name="Ryu S."/>
            <person name="Song J.Y."/>
            <person name="Lee S.K."/>
        </authorList>
    </citation>
    <scope>NUCLEOTIDE SEQUENCE [LARGE SCALE GENOMIC DNA]</scope>
    <source>
        <tissue evidence="1">Muscle</tissue>
    </source>
</reference>
<dbReference type="AlphaFoldDB" id="A0A4Z2GH12"/>